<dbReference type="EC" id="2.4.2.10" evidence="5"/>
<dbReference type="InterPro" id="IPR001754">
    <property type="entry name" value="OMPdeCOase_dom"/>
</dbReference>
<feature type="domain" description="Orotidine 5'-phosphate decarboxylase" evidence="20">
    <location>
        <begin position="245"/>
        <end position="458"/>
    </location>
</feature>
<dbReference type="NCBIfam" id="TIGR00336">
    <property type="entry name" value="pyrE"/>
    <property type="match status" value="1"/>
</dbReference>
<evidence type="ECO:0000256" key="1">
    <source>
        <dbReference type="ARBA" id="ARBA00004861"/>
    </source>
</evidence>
<dbReference type="InterPro" id="IPR004467">
    <property type="entry name" value="Or_phspho_trans_dom"/>
</dbReference>
<dbReference type="PANTHER" id="PTHR19278:SF9">
    <property type="entry name" value="URIDINE 5'-MONOPHOSPHATE SYNTHASE"/>
    <property type="match status" value="1"/>
</dbReference>
<dbReference type="GO" id="GO:0004588">
    <property type="term" value="F:orotate phosphoribosyltransferase activity"/>
    <property type="evidence" value="ECO:0007669"/>
    <property type="project" value="UniProtKB-EC"/>
</dbReference>
<evidence type="ECO:0000256" key="5">
    <source>
        <dbReference type="ARBA" id="ARBA00011971"/>
    </source>
</evidence>
<feature type="active site" description="For OMPdecase activity" evidence="18">
    <location>
        <position position="306"/>
    </location>
</feature>
<dbReference type="UniPathway" id="UPA00070">
    <property type="reaction ID" value="UER00119"/>
</dbReference>
<feature type="binding site" evidence="19">
    <location>
        <position position="251"/>
    </location>
    <ligand>
        <name>substrate</name>
    </ligand>
</feature>
<evidence type="ECO:0000256" key="17">
    <source>
        <dbReference type="ARBA" id="ARBA00063898"/>
    </source>
</evidence>
<dbReference type="InterPro" id="IPR013785">
    <property type="entry name" value="Aldolase_TIM"/>
</dbReference>
<keyword evidence="10" id="KW-0210">Decarboxylase</keyword>
<evidence type="ECO:0000256" key="7">
    <source>
        <dbReference type="ARBA" id="ARBA00015047"/>
    </source>
</evidence>
<dbReference type="GO" id="GO:0006207">
    <property type="term" value="P:'de novo' pyrimidine nucleobase biosynthetic process"/>
    <property type="evidence" value="ECO:0007669"/>
    <property type="project" value="InterPro"/>
</dbReference>
<feature type="binding site" evidence="19">
    <location>
        <position position="273"/>
    </location>
    <ligand>
        <name>substrate</name>
    </ligand>
</feature>
<dbReference type="PROSITE" id="PS00156">
    <property type="entry name" value="OMPDECASE"/>
    <property type="match status" value="1"/>
</dbReference>
<feature type="binding site" evidence="19">
    <location>
        <position position="443"/>
    </location>
    <ligand>
        <name>substrate</name>
    </ligand>
</feature>
<dbReference type="Ensembl" id="ENSLLET00000045236.1">
    <property type="protein sequence ID" value="ENSLLEP00000043500.1"/>
    <property type="gene ID" value="ENSLLEG00000027497.1"/>
</dbReference>
<dbReference type="Pfam" id="PF00156">
    <property type="entry name" value="Pribosyltran"/>
    <property type="match status" value="1"/>
</dbReference>
<comment type="pathway">
    <text evidence="1">Pyrimidine metabolism; UMP biosynthesis via de novo pathway; UMP from orotate: step 2/2.</text>
</comment>
<feature type="active site" description="For OMPdecase activity" evidence="18">
    <location>
        <position position="304"/>
    </location>
</feature>
<comment type="catalytic activity">
    <reaction evidence="14">
        <text>orotidine 5'-phosphate + H(+) = UMP + CO2</text>
        <dbReference type="Rhea" id="RHEA:11596"/>
        <dbReference type="ChEBI" id="CHEBI:15378"/>
        <dbReference type="ChEBI" id="CHEBI:16526"/>
        <dbReference type="ChEBI" id="CHEBI:57538"/>
        <dbReference type="ChEBI" id="CHEBI:57865"/>
        <dbReference type="EC" id="4.1.1.23"/>
    </reaction>
    <physiologicalReaction direction="left-to-right" evidence="14">
        <dbReference type="Rhea" id="RHEA:11597"/>
    </physiologicalReaction>
</comment>
<dbReference type="FunFam" id="3.40.50.2020:FF:000025">
    <property type="entry name" value="Uridine monophosphate synthetase"/>
    <property type="match status" value="1"/>
</dbReference>
<dbReference type="AlphaFoldDB" id="A0A8C5WJQ3"/>
<evidence type="ECO:0000259" key="20">
    <source>
        <dbReference type="SMART" id="SM00934"/>
    </source>
</evidence>
<evidence type="ECO:0000256" key="10">
    <source>
        <dbReference type="ARBA" id="ARBA00022793"/>
    </source>
</evidence>
<evidence type="ECO:0000256" key="3">
    <source>
        <dbReference type="ARBA" id="ARBA00006221"/>
    </source>
</evidence>
<evidence type="ECO:0000256" key="12">
    <source>
        <dbReference type="ARBA" id="ARBA00023239"/>
    </source>
</evidence>
<keyword evidence="12" id="KW-0456">Lyase</keyword>
<comment type="catalytic activity">
    <reaction evidence="15">
        <text>orotidine 5'-phosphate + diphosphate = orotate + 5-phospho-alpha-D-ribose 1-diphosphate</text>
        <dbReference type="Rhea" id="RHEA:10380"/>
        <dbReference type="ChEBI" id="CHEBI:30839"/>
        <dbReference type="ChEBI" id="CHEBI:33019"/>
        <dbReference type="ChEBI" id="CHEBI:57538"/>
        <dbReference type="ChEBI" id="CHEBI:58017"/>
        <dbReference type="EC" id="2.4.2.10"/>
    </reaction>
    <physiologicalReaction direction="right-to-left" evidence="15">
        <dbReference type="Rhea" id="RHEA:10382"/>
    </physiologicalReaction>
</comment>
<evidence type="ECO:0000256" key="2">
    <source>
        <dbReference type="ARBA" id="ARBA00004889"/>
    </source>
</evidence>
<dbReference type="Gene3D" id="3.40.50.2020">
    <property type="match status" value="1"/>
</dbReference>
<reference evidence="21" key="1">
    <citation type="submission" date="2025-08" db="UniProtKB">
        <authorList>
            <consortium name="Ensembl"/>
        </authorList>
    </citation>
    <scope>IDENTIFICATION</scope>
</reference>
<dbReference type="GeneTree" id="ENSGT00390000001856"/>
<comment type="subunit">
    <text evidence="17">Homodimer; dimerization is required for enzymatic activity.</text>
</comment>
<dbReference type="GO" id="GO:0044205">
    <property type="term" value="P:'de novo' UMP biosynthetic process"/>
    <property type="evidence" value="ECO:0007669"/>
    <property type="project" value="UniProtKB-UniPathway"/>
</dbReference>
<dbReference type="EC" id="4.1.1.23" evidence="6"/>
<dbReference type="GO" id="GO:0004590">
    <property type="term" value="F:orotidine-5'-phosphate decarboxylase activity"/>
    <property type="evidence" value="ECO:0007669"/>
    <property type="project" value="UniProtKB-EC"/>
</dbReference>
<dbReference type="InterPro" id="IPR023031">
    <property type="entry name" value="OPRT"/>
</dbReference>
<comment type="similarity">
    <text evidence="4">In the C-terminal section; belongs to the OMP decarboxylase family.</text>
</comment>
<comment type="function">
    <text evidence="16">Bifunctional enzyme catalyzing the last two steps of de novo pyrimidine biosynthesis, orotate phosphoribosyltransferase (OPRT), which converts orotate to orotidine-5'-monophosphate (OMP), and orotidine-5'-monophosphate decarboxylase (ODC), the terminal enzymatic reaction that decarboxylates OMP to uridine monophosphate (UMP).</text>
</comment>
<dbReference type="InterPro" id="IPR029057">
    <property type="entry name" value="PRTase-like"/>
</dbReference>
<keyword evidence="8" id="KW-0328">Glycosyltransferase</keyword>
<dbReference type="SUPFAM" id="SSF53271">
    <property type="entry name" value="PRTase-like"/>
    <property type="match status" value="1"/>
</dbReference>
<evidence type="ECO:0000256" key="6">
    <source>
        <dbReference type="ARBA" id="ARBA00012321"/>
    </source>
</evidence>
<dbReference type="InterPro" id="IPR014732">
    <property type="entry name" value="OMPdecase"/>
</dbReference>
<keyword evidence="11" id="KW-0665">Pyrimidine biosynthesis</keyword>
<organism evidence="21 22">
    <name type="scientific">Leptobrachium leishanense</name>
    <name type="common">Leishan spiny toad</name>
    <dbReference type="NCBI Taxonomy" id="445787"/>
    <lineage>
        <taxon>Eukaryota</taxon>
        <taxon>Metazoa</taxon>
        <taxon>Chordata</taxon>
        <taxon>Craniata</taxon>
        <taxon>Vertebrata</taxon>
        <taxon>Euteleostomi</taxon>
        <taxon>Amphibia</taxon>
        <taxon>Batrachia</taxon>
        <taxon>Anura</taxon>
        <taxon>Pelobatoidea</taxon>
        <taxon>Megophryidae</taxon>
        <taxon>Leptobrachium</taxon>
    </lineage>
</organism>
<evidence type="ECO:0000256" key="15">
    <source>
        <dbReference type="ARBA" id="ARBA00051700"/>
    </source>
</evidence>
<dbReference type="InterPro" id="IPR018089">
    <property type="entry name" value="OMPdecase_AS"/>
</dbReference>
<dbReference type="FunFam" id="3.20.20.70:FF:000092">
    <property type="entry name" value="Uridine monophosphate synthetase"/>
    <property type="match status" value="1"/>
</dbReference>
<sequence length="477" mass="51961">RAVTALSRDLVAELHRVQALKFGRFQLKSGIISPVYFDLRVIVAHPELLNRVADLLYQTAEDAAVRYHSVCGVPYTALPLATIICSKHLVPMLIRRKEAKDYGTKRLVEGLITLGETCLIIEDVVTSGSSVLETAEILRREGLQVTDAIVLVDREQGGRLKLAENGIRLHVVCTLTRLMDTLHTLAAVDASVVEEVREFIRDNQVTAPVPAVAKELHSYSSRALLPGIHPLASRLLNLMEKKTTNLCLSADVTNSEEILQLAEELGPSICMLKTHVDILSDFTPEVSSRLRAIADKHQFLLFEDRKFADIGHTVKQQYEGGIYRISSWSDVVNVHAVPGPGVVQGLREASLALGRGCLVIAEMSSQGTLASGGYTKAAVSLAEQFPDVVFGFISGSRVSERPELLHVSPGVQLQAGGDDLGQQYQSPHDIITKKGSDIIIVGRGILSAGNRLEVAELYRAAGWEAYLARLKAGQAQT</sequence>
<protein>
    <recommendedName>
        <fullName evidence="7">Uridine 5'-monophosphate synthase</fullName>
        <ecNumber evidence="5">2.4.2.10</ecNumber>
        <ecNumber evidence="6">4.1.1.23</ecNumber>
    </recommendedName>
</protein>
<comment type="pathway">
    <text evidence="2">Pyrimidine metabolism; UMP biosynthesis via de novo pathway; UMP from orotate: step 1/2.</text>
</comment>
<dbReference type="Proteomes" id="UP000694569">
    <property type="component" value="Unplaced"/>
</dbReference>
<evidence type="ECO:0000256" key="8">
    <source>
        <dbReference type="ARBA" id="ARBA00022676"/>
    </source>
</evidence>
<feature type="binding site" evidence="19">
    <location>
        <position position="364"/>
    </location>
    <ligand>
        <name>substrate</name>
    </ligand>
</feature>
<comment type="similarity">
    <text evidence="3">In the N-terminal section; belongs to the purine/pyrimidine phosphoribosyltransferase family.</text>
</comment>
<dbReference type="PANTHER" id="PTHR19278">
    <property type="entry name" value="OROTATE PHOSPHORIBOSYLTRANSFERASE"/>
    <property type="match status" value="1"/>
</dbReference>
<dbReference type="Gene3D" id="3.20.20.70">
    <property type="entry name" value="Aldolase class I"/>
    <property type="match status" value="1"/>
</dbReference>
<dbReference type="OrthoDB" id="10263753at2759"/>
<keyword evidence="9" id="KW-0808">Transferase</keyword>
<dbReference type="CDD" id="cd04725">
    <property type="entry name" value="OMP_decarboxylase_like"/>
    <property type="match status" value="1"/>
</dbReference>
<dbReference type="InterPro" id="IPR000836">
    <property type="entry name" value="PRTase_dom"/>
</dbReference>
<evidence type="ECO:0000256" key="14">
    <source>
        <dbReference type="ARBA" id="ARBA00051583"/>
    </source>
</evidence>
<evidence type="ECO:0000256" key="13">
    <source>
        <dbReference type="ARBA" id="ARBA00023268"/>
    </source>
</evidence>
<dbReference type="NCBIfam" id="TIGR01740">
    <property type="entry name" value="pyrF"/>
    <property type="match status" value="1"/>
</dbReference>
<dbReference type="HAMAP" id="MF_01208">
    <property type="entry name" value="PyrE"/>
    <property type="match status" value="1"/>
</dbReference>
<evidence type="ECO:0000256" key="19">
    <source>
        <dbReference type="PIRSR" id="PIRSR614732-2"/>
    </source>
</evidence>
<keyword evidence="22" id="KW-1185">Reference proteome</keyword>
<feature type="active site" description="For OMPdecase activity" evidence="18">
    <location>
        <position position="309"/>
    </location>
</feature>
<feature type="binding site" evidence="19">
    <location>
        <position position="422"/>
    </location>
    <ligand>
        <name>substrate</name>
    </ligand>
</feature>
<dbReference type="SMART" id="SM00934">
    <property type="entry name" value="OMPdecase"/>
    <property type="match status" value="1"/>
</dbReference>
<dbReference type="Pfam" id="PF00215">
    <property type="entry name" value="OMPdecase"/>
    <property type="match status" value="1"/>
</dbReference>
<name>A0A8C5WJQ3_9ANUR</name>
<evidence type="ECO:0000256" key="4">
    <source>
        <dbReference type="ARBA" id="ARBA00009769"/>
    </source>
</evidence>
<gene>
    <name evidence="21" type="primary">UMPS</name>
</gene>
<accession>A0A8C5WJQ3</accession>
<evidence type="ECO:0000256" key="11">
    <source>
        <dbReference type="ARBA" id="ARBA00022975"/>
    </source>
</evidence>
<evidence type="ECO:0000313" key="22">
    <source>
        <dbReference type="Proteomes" id="UP000694569"/>
    </source>
</evidence>
<dbReference type="InterPro" id="IPR011060">
    <property type="entry name" value="RibuloseP-bd_barrel"/>
</dbReference>
<reference evidence="21" key="2">
    <citation type="submission" date="2025-09" db="UniProtKB">
        <authorList>
            <consortium name="Ensembl"/>
        </authorList>
    </citation>
    <scope>IDENTIFICATION</scope>
</reference>
<dbReference type="CDD" id="cd06223">
    <property type="entry name" value="PRTases_typeI"/>
    <property type="match status" value="1"/>
</dbReference>
<feature type="binding site" evidence="19">
    <location>
        <position position="442"/>
    </location>
    <ligand>
        <name>substrate</name>
    </ligand>
</feature>
<evidence type="ECO:0000256" key="18">
    <source>
        <dbReference type="PIRSR" id="PIRSR614732-1"/>
    </source>
</evidence>
<evidence type="ECO:0000256" key="16">
    <source>
        <dbReference type="ARBA" id="ARBA00060327"/>
    </source>
</evidence>
<evidence type="ECO:0000313" key="21">
    <source>
        <dbReference type="Ensembl" id="ENSLLEP00000043500.1"/>
    </source>
</evidence>
<keyword evidence="13" id="KW-0511">Multifunctional enzyme</keyword>
<proteinExistence type="inferred from homology"/>
<evidence type="ECO:0000256" key="9">
    <source>
        <dbReference type="ARBA" id="ARBA00022679"/>
    </source>
</evidence>
<dbReference type="SUPFAM" id="SSF51366">
    <property type="entry name" value="Ribulose-phoshate binding barrel"/>
    <property type="match status" value="1"/>
</dbReference>